<dbReference type="OrthoDB" id="10288399at2759"/>
<feature type="non-terminal residue" evidence="1">
    <location>
        <position position="319"/>
    </location>
</feature>
<sequence>MYCAYALLLFPEESMRQQERLVVFGSDHPYSHYSIHKPQISGQFPEIDWENEIIKTKWQINGPGTYMRAYCSYTLPVLEIAQKIITGVDYLSNESHVDFGPTDGSDKRCLDQITRLQAERYKVHELTYNRDLIKAPVIKLSELRRTSACSDLAIVSLVHQRKITVTGKYDFDAPPNLSRLPFIDIDKPVQMTSVFSDNQFFGGLSNHIGLFAIAWYQGHLHAFLRKHEDNKWVLQTKVGEEKNNGRFICSILFGYFSLPRKFKSLIYSMSSNIDKPPTKLALLCSQCVNTQESRATKAIMNFDLELLPTIIPVGELSRD</sequence>
<organism evidence="1">
    <name type="scientific">Blumeria graminis f. sp. tritici 96224</name>
    <dbReference type="NCBI Taxonomy" id="1268274"/>
    <lineage>
        <taxon>Eukaryota</taxon>
        <taxon>Fungi</taxon>
        <taxon>Dikarya</taxon>
        <taxon>Ascomycota</taxon>
        <taxon>Pezizomycotina</taxon>
        <taxon>Leotiomycetes</taxon>
        <taxon>Erysiphales</taxon>
        <taxon>Erysiphaceae</taxon>
        <taxon>Blumeria</taxon>
    </lineage>
</organism>
<dbReference type="AlphaFoldDB" id="A0A381L4B6"/>
<accession>A0A381L4B6</accession>
<protein>
    <submittedName>
        <fullName evidence="1">BgtAc-30750</fullName>
    </submittedName>
</protein>
<dbReference type="EMBL" id="UIGY01000028">
    <property type="protein sequence ID" value="SUZ08765.1"/>
    <property type="molecule type" value="Genomic_DNA"/>
</dbReference>
<name>A0A381L4B6_BLUGR</name>
<gene>
    <name evidence="1" type="ORF">BGT96224V2_LOCUS1946</name>
</gene>
<proteinExistence type="predicted"/>
<evidence type="ECO:0000313" key="1">
    <source>
        <dbReference type="EMBL" id="SUZ08765.1"/>
    </source>
</evidence>
<reference evidence="1" key="1">
    <citation type="submission" date="2018-07" db="EMBL/GenBank/DDBJ databases">
        <authorList>
            <person name="Quirk P.G."/>
            <person name="Krulwich T.A."/>
        </authorList>
    </citation>
    <scope>NUCLEOTIDE SEQUENCE</scope>
    <source>
        <strain evidence="1">96224</strain>
    </source>
</reference>